<dbReference type="InterPro" id="IPR036879">
    <property type="entry name" value="TF_MADSbox_sf"/>
</dbReference>
<sequence length="126" mass="14963">MTKVEKKTESYKKGDRTQQEKIRKRRHNLFKRIKEFQDRYEIETWVTMRMPTGRIYMFSTNPDEHAPTEEEIREKKLPVVHKTSADYAPQSHDPFVLRDPPPLPRQHDKNSPAPSSDNLFNSTNPL</sequence>
<name>A0AAD4PSP1_9EURO</name>
<dbReference type="Proteomes" id="UP001201262">
    <property type="component" value="Unassembled WGS sequence"/>
</dbReference>
<dbReference type="SUPFAM" id="SSF55455">
    <property type="entry name" value="SRF-like"/>
    <property type="match status" value="1"/>
</dbReference>
<keyword evidence="3" id="KW-1185">Reference proteome</keyword>
<evidence type="ECO:0000256" key="1">
    <source>
        <dbReference type="SAM" id="MobiDB-lite"/>
    </source>
</evidence>
<dbReference type="EMBL" id="JAJTJA010000011">
    <property type="protein sequence ID" value="KAH8691811.1"/>
    <property type="molecule type" value="Genomic_DNA"/>
</dbReference>
<evidence type="ECO:0000313" key="3">
    <source>
        <dbReference type="Proteomes" id="UP001201262"/>
    </source>
</evidence>
<feature type="compositionally biased region" description="Basic and acidic residues" evidence="1">
    <location>
        <begin position="62"/>
        <end position="77"/>
    </location>
</feature>
<evidence type="ECO:0008006" key="4">
    <source>
        <dbReference type="Google" id="ProtNLM"/>
    </source>
</evidence>
<proteinExistence type="predicted"/>
<evidence type="ECO:0000313" key="2">
    <source>
        <dbReference type="EMBL" id="KAH8691811.1"/>
    </source>
</evidence>
<gene>
    <name evidence="2" type="ORF">BGW36DRAFT_303791</name>
</gene>
<accession>A0AAD4PSP1</accession>
<feature type="region of interest" description="Disordered" evidence="1">
    <location>
        <begin position="1"/>
        <end position="26"/>
    </location>
</feature>
<feature type="compositionally biased region" description="Polar residues" evidence="1">
    <location>
        <begin position="112"/>
        <end position="126"/>
    </location>
</feature>
<comment type="caution">
    <text evidence="2">The sequence shown here is derived from an EMBL/GenBank/DDBJ whole genome shotgun (WGS) entry which is preliminary data.</text>
</comment>
<dbReference type="RefSeq" id="XP_046067808.1">
    <property type="nucleotide sequence ID" value="XM_046211916.1"/>
</dbReference>
<protein>
    <recommendedName>
        <fullName evidence="4">MADS-box domain-containing protein</fullName>
    </recommendedName>
</protein>
<dbReference type="GeneID" id="70242203"/>
<dbReference type="GO" id="GO:0045944">
    <property type="term" value="P:positive regulation of transcription by RNA polymerase II"/>
    <property type="evidence" value="ECO:0007669"/>
    <property type="project" value="UniProtKB-ARBA"/>
</dbReference>
<feature type="compositionally biased region" description="Basic and acidic residues" evidence="1">
    <location>
        <begin position="1"/>
        <end position="21"/>
    </location>
</feature>
<organism evidence="2 3">
    <name type="scientific">Talaromyces proteolyticus</name>
    <dbReference type="NCBI Taxonomy" id="1131652"/>
    <lineage>
        <taxon>Eukaryota</taxon>
        <taxon>Fungi</taxon>
        <taxon>Dikarya</taxon>
        <taxon>Ascomycota</taxon>
        <taxon>Pezizomycotina</taxon>
        <taxon>Eurotiomycetes</taxon>
        <taxon>Eurotiomycetidae</taxon>
        <taxon>Eurotiales</taxon>
        <taxon>Trichocomaceae</taxon>
        <taxon>Talaromyces</taxon>
        <taxon>Talaromyces sect. Bacilispori</taxon>
    </lineage>
</organism>
<feature type="region of interest" description="Disordered" evidence="1">
    <location>
        <begin position="59"/>
        <end position="126"/>
    </location>
</feature>
<reference evidence="2" key="1">
    <citation type="submission" date="2021-12" db="EMBL/GenBank/DDBJ databases">
        <title>Convergent genome expansion in fungi linked to evolution of root-endophyte symbiosis.</title>
        <authorList>
            <consortium name="DOE Joint Genome Institute"/>
            <person name="Ke Y.-H."/>
            <person name="Bonito G."/>
            <person name="Liao H.-L."/>
            <person name="Looney B."/>
            <person name="Rojas-Flechas A."/>
            <person name="Nash J."/>
            <person name="Hameed K."/>
            <person name="Schadt C."/>
            <person name="Martin F."/>
            <person name="Crous P.W."/>
            <person name="Miettinen O."/>
            <person name="Magnuson J.K."/>
            <person name="Labbe J."/>
            <person name="Jacobson D."/>
            <person name="Doktycz M.J."/>
            <person name="Veneault-Fourrey C."/>
            <person name="Kuo A."/>
            <person name="Mondo S."/>
            <person name="Calhoun S."/>
            <person name="Riley R."/>
            <person name="Ohm R."/>
            <person name="LaButti K."/>
            <person name="Andreopoulos B."/>
            <person name="Pangilinan J."/>
            <person name="Nolan M."/>
            <person name="Tritt A."/>
            <person name="Clum A."/>
            <person name="Lipzen A."/>
            <person name="Daum C."/>
            <person name="Barry K."/>
            <person name="Grigoriev I.V."/>
            <person name="Vilgalys R."/>
        </authorList>
    </citation>
    <scope>NUCLEOTIDE SEQUENCE</scope>
    <source>
        <strain evidence="2">PMI_201</strain>
    </source>
</reference>
<dbReference type="GO" id="GO:0046983">
    <property type="term" value="F:protein dimerization activity"/>
    <property type="evidence" value="ECO:0007669"/>
    <property type="project" value="InterPro"/>
</dbReference>
<dbReference type="AlphaFoldDB" id="A0AAD4PSP1"/>
<dbReference type="GO" id="GO:0003677">
    <property type="term" value="F:DNA binding"/>
    <property type="evidence" value="ECO:0007669"/>
    <property type="project" value="InterPro"/>
</dbReference>